<dbReference type="InterPro" id="IPR054709">
    <property type="entry name" value="CFAP107"/>
</dbReference>
<evidence type="ECO:0000313" key="9">
    <source>
        <dbReference type="EMBL" id="CAL1609167.1"/>
    </source>
</evidence>
<dbReference type="EMBL" id="OZ035828">
    <property type="protein sequence ID" value="CAL1609167.1"/>
    <property type="molecule type" value="Genomic_DNA"/>
</dbReference>
<protein>
    <submittedName>
        <fullName evidence="9">Uncharacterized protein</fullName>
    </submittedName>
</protein>
<reference evidence="9 10" key="1">
    <citation type="submission" date="2024-04" db="EMBL/GenBank/DDBJ databases">
        <authorList>
            <person name="Waldvogel A.-M."/>
            <person name="Schoenle A."/>
        </authorList>
    </citation>
    <scope>NUCLEOTIDE SEQUENCE [LARGE SCALE GENOMIC DNA]</scope>
</reference>
<dbReference type="GO" id="GO:0005879">
    <property type="term" value="C:axonemal microtubule"/>
    <property type="evidence" value="ECO:0007669"/>
    <property type="project" value="TreeGrafter"/>
</dbReference>
<name>A0AAV2M727_KNICA</name>
<comment type="subunit">
    <text evidence="8">Microtubule inner protein component of sperm flagellar doublet microtubules.</text>
</comment>
<keyword evidence="10" id="KW-1185">Reference proteome</keyword>
<keyword evidence="6" id="KW-0966">Cell projection</keyword>
<evidence type="ECO:0000256" key="8">
    <source>
        <dbReference type="ARBA" id="ARBA00046435"/>
    </source>
</evidence>
<proteinExistence type="predicted"/>
<dbReference type="AlphaFoldDB" id="A0AAV2M727"/>
<comment type="function">
    <text evidence="7">Microtubule inner protein (MIP) part of the dynein-decorated doublet microtubules (DMTs) in cilia axoneme, which is required for motile cilia beating.</text>
</comment>
<sequence>MFPTRAAQDKWSQPGWRIEKKYTNKALLGNWAEERMQFKHEPQLSTALSSTSRADYRPHWDIKSDSFESGSGPLRSEGIPAKLLFAQQSSSSSHRLVTLYEESYGRRRTNALPMLQPCHQKSSTCQLQRPNTVFPNHSHSPQFQKAHADSLESQVPSLSVYGSTYQRYPLSAFCLNRFARASHWSSSHLHRANHVNKDLDLRQRPLRQVPDQCVRLPQCAQHA</sequence>
<evidence type="ECO:0000256" key="2">
    <source>
        <dbReference type="ARBA" id="ARBA00022490"/>
    </source>
</evidence>
<evidence type="ECO:0000256" key="1">
    <source>
        <dbReference type="ARBA" id="ARBA00004611"/>
    </source>
</evidence>
<organism evidence="9 10">
    <name type="scientific">Knipowitschia caucasica</name>
    <name type="common">Caucasian dwarf goby</name>
    <name type="synonym">Pomatoschistus caucasicus</name>
    <dbReference type="NCBI Taxonomy" id="637954"/>
    <lineage>
        <taxon>Eukaryota</taxon>
        <taxon>Metazoa</taxon>
        <taxon>Chordata</taxon>
        <taxon>Craniata</taxon>
        <taxon>Vertebrata</taxon>
        <taxon>Euteleostomi</taxon>
        <taxon>Actinopterygii</taxon>
        <taxon>Neopterygii</taxon>
        <taxon>Teleostei</taxon>
        <taxon>Neoteleostei</taxon>
        <taxon>Acanthomorphata</taxon>
        <taxon>Gobiaria</taxon>
        <taxon>Gobiiformes</taxon>
        <taxon>Gobioidei</taxon>
        <taxon>Gobiidae</taxon>
        <taxon>Gobiinae</taxon>
        <taxon>Knipowitschia</taxon>
    </lineage>
</organism>
<evidence type="ECO:0000256" key="6">
    <source>
        <dbReference type="ARBA" id="ARBA00023273"/>
    </source>
</evidence>
<keyword evidence="3" id="KW-0282">Flagellum</keyword>
<dbReference type="InterPro" id="IPR037662">
    <property type="entry name" value="CFAP68/107"/>
</dbReference>
<dbReference type="PANTHER" id="PTHR31180:SF2">
    <property type="entry name" value="CILIA- AND FLAGELLA-ASSOCIATED PROTEIN 107"/>
    <property type="match status" value="1"/>
</dbReference>
<evidence type="ECO:0000256" key="5">
    <source>
        <dbReference type="ARBA" id="ARBA00023212"/>
    </source>
</evidence>
<dbReference type="Proteomes" id="UP001497482">
    <property type="component" value="Chromosome 6"/>
</dbReference>
<dbReference type="GO" id="GO:0030317">
    <property type="term" value="P:flagellated sperm motility"/>
    <property type="evidence" value="ECO:0007669"/>
    <property type="project" value="InterPro"/>
</dbReference>
<keyword evidence="4" id="KW-0969">Cilium</keyword>
<comment type="subcellular location">
    <subcellularLocation>
        <location evidence="1">Cytoplasm</location>
        <location evidence="1">Cytoskeleton</location>
        <location evidence="1">Flagellum axoneme</location>
    </subcellularLocation>
</comment>
<keyword evidence="5" id="KW-0206">Cytoskeleton</keyword>
<evidence type="ECO:0000256" key="7">
    <source>
        <dbReference type="ARBA" id="ARBA00035003"/>
    </source>
</evidence>
<dbReference type="Pfam" id="PF22595">
    <property type="entry name" value="CFAP107"/>
    <property type="match status" value="1"/>
</dbReference>
<keyword evidence="2" id="KW-0963">Cytoplasm</keyword>
<dbReference type="PANTHER" id="PTHR31180">
    <property type="entry name" value="CILIA- AND FLAGELLA-ASSOCIATED PROTEIN 107-RELATED"/>
    <property type="match status" value="1"/>
</dbReference>
<accession>A0AAV2M727</accession>
<evidence type="ECO:0000313" key="10">
    <source>
        <dbReference type="Proteomes" id="UP001497482"/>
    </source>
</evidence>
<evidence type="ECO:0000256" key="3">
    <source>
        <dbReference type="ARBA" id="ARBA00022846"/>
    </source>
</evidence>
<evidence type="ECO:0000256" key="4">
    <source>
        <dbReference type="ARBA" id="ARBA00023069"/>
    </source>
</evidence>
<gene>
    <name evidence="9" type="ORF">KC01_LOCUS35965</name>
</gene>